<dbReference type="NCBIfam" id="TIGR03954">
    <property type="entry name" value="integ_memb_HG"/>
    <property type="match status" value="1"/>
</dbReference>
<keyword evidence="4 6" id="KW-1133">Transmembrane helix</keyword>
<reference evidence="8" key="1">
    <citation type="submission" date="2020-05" db="EMBL/GenBank/DDBJ databases">
        <authorList>
            <person name="Chiriac C."/>
            <person name="Salcher M."/>
            <person name="Ghai R."/>
            <person name="Kavagutti S V."/>
        </authorList>
    </citation>
    <scope>NUCLEOTIDE SEQUENCE</scope>
</reference>
<dbReference type="EMBL" id="CAEZTT010000104">
    <property type="protein sequence ID" value="CAB4580467.1"/>
    <property type="molecule type" value="Genomic_DNA"/>
</dbReference>
<keyword evidence="2" id="KW-1003">Cell membrane</keyword>
<name>A0A6J6EWX0_9ZZZZ</name>
<sequence length="98" mass="11061">MKSAITRYRVMAIVAGIVLLAFTIEITIKYTLGPEIPWFAQLHGLVYMIYLVVTVDLARRVNWSVARILGMCLAGTIPLLSFYAERWVVKNIEADQSS</sequence>
<feature type="transmembrane region" description="Helical" evidence="6">
    <location>
        <begin position="65"/>
        <end position="84"/>
    </location>
</feature>
<dbReference type="AlphaFoldDB" id="A0A6J6EWX0"/>
<keyword evidence="5 6" id="KW-0472">Membrane</keyword>
<evidence type="ECO:0000259" key="7">
    <source>
        <dbReference type="Pfam" id="PF12823"/>
    </source>
</evidence>
<keyword evidence="3 6" id="KW-0812">Transmembrane</keyword>
<evidence type="ECO:0000256" key="2">
    <source>
        <dbReference type="ARBA" id="ARBA00022475"/>
    </source>
</evidence>
<feature type="domain" description="DUF3817" evidence="7">
    <location>
        <begin position="6"/>
        <end position="89"/>
    </location>
</feature>
<comment type="subcellular location">
    <subcellularLocation>
        <location evidence="1">Cell membrane</location>
        <topology evidence="1">Multi-pass membrane protein</topology>
    </subcellularLocation>
</comment>
<feature type="transmembrane region" description="Helical" evidence="6">
    <location>
        <begin position="12"/>
        <end position="32"/>
    </location>
</feature>
<evidence type="ECO:0000256" key="4">
    <source>
        <dbReference type="ARBA" id="ARBA00022989"/>
    </source>
</evidence>
<proteinExistence type="predicted"/>
<organism evidence="8">
    <name type="scientific">freshwater metagenome</name>
    <dbReference type="NCBI Taxonomy" id="449393"/>
    <lineage>
        <taxon>unclassified sequences</taxon>
        <taxon>metagenomes</taxon>
        <taxon>ecological metagenomes</taxon>
    </lineage>
</organism>
<evidence type="ECO:0000256" key="3">
    <source>
        <dbReference type="ARBA" id="ARBA00022692"/>
    </source>
</evidence>
<accession>A0A6J6EWX0</accession>
<dbReference type="PANTHER" id="PTHR40077">
    <property type="entry name" value="MEMBRANE PROTEIN-RELATED"/>
    <property type="match status" value="1"/>
</dbReference>
<dbReference type="InterPro" id="IPR023845">
    <property type="entry name" value="DUF3817_TM"/>
</dbReference>
<dbReference type="GO" id="GO:0005886">
    <property type="term" value="C:plasma membrane"/>
    <property type="evidence" value="ECO:0007669"/>
    <property type="project" value="UniProtKB-SubCell"/>
</dbReference>
<feature type="transmembrane region" description="Helical" evidence="6">
    <location>
        <begin position="38"/>
        <end position="58"/>
    </location>
</feature>
<evidence type="ECO:0000256" key="5">
    <source>
        <dbReference type="ARBA" id="ARBA00023136"/>
    </source>
</evidence>
<evidence type="ECO:0000313" key="8">
    <source>
        <dbReference type="EMBL" id="CAB4580467.1"/>
    </source>
</evidence>
<protein>
    <submittedName>
        <fullName evidence="8">Unannotated protein</fullName>
    </submittedName>
</protein>
<evidence type="ECO:0000256" key="1">
    <source>
        <dbReference type="ARBA" id="ARBA00004651"/>
    </source>
</evidence>
<dbReference type="Pfam" id="PF12823">
    <property type="entry name" value="DUF3817"/>
    <property type="match status" value="1"/>
</dbReference>
<dbReference type="PANTHER" id="PTHR40077:SF2">
    <property type="entry name" value="MEMBRANE PROTEIN"/>
    <property type="match status" value="1"/>
</dbReference>
<gene>
    <name evidence="8" type="ORF">UFOPK1726_00881</name>
</gene>
<evidence type="ECO:0000256" key="6">
    <source>
        <dbReference type="SAM" id="Phobius"/>
    </source>
</evidence>